<dbReference type="Proteomes" id="UP000759103">
    <property type="component" value="Unassembled WGS sequence"/>
</dbReference>
<sequence>MLAGLAGAFVAATFALIVAEPYVDAAIAFEARHAAHAGGVELVSRATQKTLGLYTAMMLYGTALGGLLAIVVAACHGRVGAIPPRALAVLLAALACVVLVLAPALKYPPTPPAVGLHETVRLRTGAFLGMLAGSLLAALAGAWAAQRLGAVLTRLDRWLAGGLVYLAAVALVAALLPHVDEVPADFPASLLWQYRVAAIAGQMIFWLVTAELFGRLAQPLLAPRVSR</sequence>
<evidence type="ECO:0000313" key="3">
    <source>
        <dbReference type="Proteomes" id="UP000759103"/>
    </source>
</evidence>
<proteinExistence type="predicted"/>
<feature type="transmembrane region" description="Helical" evidence="1">
    <location>
        <begin position="196"/>
        <end position="217"/>
    </location>
</feature>
<evidence type="ECO:0000313" key="2">
    <source>
        <dbReference type="EMBL" id="MBW6529674.1"/>
    </source>
</evidence>
<name>A0ABS7BJ77_9SPHN</name>
<dbReference type="EMBL" id="JAHXZN010000001">
    <property type="protein sequence ID" value="MBW6529674.1"/>
    <property type="molecule type" value="Genomic_DNA"/>
</dbReference>
<accession>A0ABS7BJ77</accession>
<comment type="caution">
    <text evidence="2">The sequence shown here is derived from an EMBL/GenBank/DDBJ whole genome shotgun (WGS) entry which is preliminary data.</text>
</comment>
<keyword evidence="1" id="KW-0472">Membrane</keyword>
<gene>
    <name evidence="2" type="ORF">KZ820_02910</name>
</gene>
<feature type="transmembrane region" description="Helical" evidence="1">
    <location>
        <begin position="51"/>
        <end position="74"/>
    </location>
</feature>
<keyword evidence="1" id="KW-1133">Transmembrane helix</keyword>
<organism evidence="2 3">
    <name type="scientific">Sphingomonas citri</name>
    <dbReference type="NCBI Taxonomy" id="2862499"/>
    <lineage>
        <taxon>Bacteria</taxon>
        <taxon>Pseudomonadati</taxon>
        <taxon>Pseudomonadota</taxon>
        <taxon>Alphaproteobacteria</taxon>
        <taxon>Sphingomonadales</taxon>
        <taxon>Sphingomonadaceae</taxon>
        <taxon>Sphingomonas</taxon>
    </lineage>
</organism>
<feature type="transmembrane region" description="Helical" evidence="1">
    <location>
        <begin position="157"/>
        <end position="176"/>
    </location>
</feature>
<keyword evidence="1" id="KW-0812">Transmembrane</keyword>
<reference evidence="2 3" key="1">
    <citation type="submission" date="2021-07" db="EMBL/GenBank/DDBJ databases">
        <title>Sphingomonas sp.</title>
        <authorList>
            <person name="Feng G."/>
            <person name="Li J."/>
            <person name="Pan M."/>
        </authorList>
    </citation>
    <scope>NUCLEOTIDE SEQUENCE [LARGE SCALE GENOMIC DNA]</scope>
    <source>
        <strain evidence="2 3">RRHST34</strain>
    </source>
</reference>
<dbReference type="Pfam" id="PF09490">
    <property type="entry name" value="CbtA"/>
    <property type="match status" value="1"/>
</dbReference>
<keyword evidence="3" id="KW-1185">Reference proteome</keyword>
<evidence type="ECO:0000256" key="1">
    <source>
        <dbReference type="SAM" id="Phobius"/>
    </source>
</evidence>
<feature type="transmembrane region" description="Helical" evidence="1">
    <location>
        <begin position="86"/>
        <end position="105"/>
    </location>
</feature>
<feature type="transmembrane region" description="Helical" evidence="1">
    <location>
        <begin position="125"/>
        <end position="145"/>
    </location>
</feature>
<protein>
    <submittedName>
        <fullName evidence="2">CbtA family protein</fullName>
    </submittedName>
</protein>
<dbReference type="InterPro" id="IPR012666">
    <property type="entry name" value="CbtA_put"/>
</dbReference>